<evidence type="ECO:0000313" key="3">
    <source>
        <dbReference type="Proteomes" id="UP001221757"/>
    </source>
</evidence>
<gene>
    <name evidence="2" type="ORF">B0H17DRAFT_1149195</name>
</gene>
<dbReference type="AlphaFoldDB" id="A0AAD7C687"/>
<proteinExistence type="predicted"/>
<evidence type="ECO:0000313" key="2">
    <source>
        <dbReference type="EMBL" id="KAJ7639592.1"/>
    </source>
</evidence>
<organism evidence="2 3">
    <name type="scientific">Mycena rosella</name>
    <name type="common">Pink bonnet</name>
    <name type="synonym">Agaricus rosellus</name>
    <dbReference type="NCBI Taxonomy" id="1033263"/>
    <lineage>
        <taxon>Eukaryota</taxon>
        <taxon>Fungi</taxon>
        <taxon>Dikarya</taxon>
        <taxon>Basidiomycota</taxon>
        <taxon>Agaricomycotina</taxon>
        <taxon>Agaricomycetes</taxon>
        <taxon>Agaricomycetidae</taxon>
        <taxon>Agaricales</taxon>
        <taxon>Marasmiineae</taxon>
        <taxon>Mycenaceae</taxon>
        <taxon>Mycena</taxon>
    </lineage>
</organism>
<name>A0AAD7C687_MYCRO</name>
<feature type="region of interest" description="Disordered" evidence="1">
    <location>
        <begin position="1"/>
        <end position="31"/>
    </location>
</feature>
<dbReference type="EMBL" id="JARKIE010000440">
    <property type="protein sequence ID" value="KAJ7639592.1"/>
    <property type="molecule type" value="Genomic_DNA"/>
</dbReference>
<protein>
    <submittedName>
        <fullName evidence="2">Uncharacterized protein</fullName>
    </submittedName>
</protein>
<feature type="region of interest" description="Disordered" evidence="1">
    <location>
        <begin position="70"/>
        <end position="136"/>
    </location>
</feature>
<comment type="caution">
    <text evidence="2">The sequence shown here is derived from an EMBL/GenBank/DDBJ whole genome shotgun (WGS) entry which is preliminary data.</text>
</comment>
<accession>A0AAD7C687</accession>
<sequence length="404" mass="43931">MECKSTEPFGMDVRSAHRRELTPDQPTRARSRMCARPTYRWSLHTISWCGGQEGSGAGYDTRLKGARRNDADVRSACDRPDRPTAQGGRVVREGRDEDNTLNSARKRTGEVRDAAAPPRPYYHARRPAPQPRPNQSAMRRWMCVGRAGDRERITKEELEIARSPARISICARARGGGTRTTGCALLHRVSAPKTSSIPPAQVVAGAVGISGSAGIATRDGRTPRPMGAVSFGWVDLGVGRTQRTYAIIRGGFLDQWTGGRRRAVGGGRVKGVLVPLRGAVSLVRMSREKCASVAMPPFGNRRSVLGPVSDIRGSGNSRDRHWSALFGSGNQRSPALPSMESGGPHWRPIVSIAPSDLQWSLLEFNGSGLVFSLAFDLAETAVFYQFPLDFRSLTESSQASIIVI</sequence>
<feature type="compositionally biased region" description="Basic and acidic residues" evidence="1">
    <location>
        <begin position="70"/>
        <end position="82"/>
    </location>
</feature>
<evidence type="ECO:0000256" key="1">
    <source>
        <dbReference type="SAM" id="MobiDB-lite"/>
    </source>
</evidence>
<keyword evidence="3" id="KW-1185">Reference proteome</keyword>
<dbReference type="Proteomes" id="UP001221757">
    <property type="component" value="Unassembled WGS sequence"/>
</dbReference>
<reference evidence="2" key="1">
    <citation type="submission" date="2023-03" db="EMBL/GenBank/DDBJ databases">
        <title>Massive genome expansion in bonnet fungi (Mycena s.s.) driven by repeated elements and novel gene families across ecological guilds.</title>
        <authorList>
            <consortium name="Lawrence Berkeley National Laboratory"/>
            <person name="Harder C.B."/>
            <person name="Miyauchi S."/>
            <person name="Viragh M."/>
            <person name="Kuo A."/>
            <person name="Thoen E."/>
            <person name="Andreopoulos B."/>
            <person name="Lu D."/>
            <person name="Skrede I."/>
            <person name="Drula E."/>
            <person name="Henrissat B."/>
            <person name="Morin E."/>
            <person name="Kohler A."/>
            <person name="Barry K."/>
            <person name="LaButti K."/>
            <person name="Morin E."/>
            <person name="Salamov A."/>
            <person name="Lipzen A."/>
            <person name="Mereny Z."/>
            <person name="Hegedus B."/>
            <person name="Baldrian P."/>
            <person name="Stursova M."/>
            <person name="Weitz H."/>
            <person name="Taylor A."/>
            <person name="Grigoriev I.V."/>
            <person name="Nagy L.G."/>
            <person name="Martin F."/>
            <person name="Kauserud H."/>
        </authorList>
    </citation>
    <scope>NUCLEOTIDE SEQUENCE</scope>
    <source>
        <strain evidence="2">CBHHK067</strain>
    </source>
</reference>